<organism evidence="1">
    <name type="scientific">Brassica napus</name>
    <name type="common">Rape</name>
    <dbReference type="NCBI Taxonomy" id="3708"/>
    <lineage>
        <taxon>Eukaryota</taxon>
        <taxon>Viridiplantae</taxon>
        <taxon>Streptophyta</taxon>
        <taxon>Embryophyta</taxon>
        <taxon>Tracheophyta</taxon>
        <taxon>Spermatophyta</taxon>
        <taxon>Magnoliopsida</taxon>
        <taxon>eudicotyledons</taxon>
        <taxon>Gunneridae</taxon>
        <taxon>Pentapetalae</taxon>
        <taxon>rosids</taxon>
        <taxon>malvids</taxon>
        <taxon>Brassicales</taxon>
        <taxon>Brassicaceae</taxon>
        <taxon>Brassiceae</taxon>
        <taxon>Brassica</taxon>
    </lineage>
</organism>
<name>A0A816L8B9_BRANA</name>
<reference evidence="1" key="1">
    <citation type="submission" date="2021-01" db="EMBL/GenBank/DDBJ databases">
        <authorList>
            <consortium name="Genoscope - CEA"/>
            <person name="William W."/>
        </authorList>
    </citation>
    <scope>NUCLEOTIDE SEQUENCE</scope>
</reference>
<proteinExistence type="predicted"/>
<evidence type="ECO:0000313" key="1">
    <source>
        <dbReference type="EMBL" id="CAF1932142.1"/>
    </source>
</evidence>
<dbReference type="EMBL" id="HG994369">
    <property type="protein sequence ID" value="CAF1932142.1"/>
    <property type="molecule type" value="Genomic_DNA"/>
</dbReference>
<accession>A0A816L8B9</accession>
<dbReference type="AlphaFoldDB" id="A0A816L8B9"/>
<protein>
    <submittedName>
        <fullName evidence="1">(rape) hypothetical protein</fullName>
    </submittedName>
</protein>
<dbReference type="Proteomes" id="UP001295469">
    <property type="component" value="Chromosome C05"/>
</dbReference>
<sequence length="75" mass="9067">MRQWDGHVSTCAESLSLGDYRRFKNWNWITLRVSLCYYYFRTLWSNLVGSKERPSRVVSWCRFRVVKNAAAFQIR</sequence>
<gene>
    <name evidence="1" type="ORF">DARMORV10_C05P43990.1</name>
</gene>